<protein>
    <submittedName>
        <fullName evidence="5">Helix-turn-helix transcriptional regulator</fullName>
    </submittedName>
</protein>
<dbReference type="EMBL" id="JABVEC010000057">
    <property type="protein sequence ID" value="MBC6471109.1"/>
    <property type="molecule type" value="Genomic_DNA"/>
</dbReference>
<name>A0ABR7M1X0_9ACTN</name>
<keyword evidence="6" id="KW-1185">Reference proteome</keyword>
<feature type="domain" description="HTH araC/xylS-type" evidence="4">
    <location>
        <begin position="207"/>
        <end position="305"/>
    </location>
</feature>
<dbReference type="InterPro" id="IPR009057">
    <property type="entry name" value="Homeodomain-like_sf"/>
</dbReference>
<dbReference type="Proteomes" id="UP000805614">
    <property type="component" value="Unassembled WGS sequence"/>
</dbReference>
<keyword evidence="3" id="KW-0804">Transcription</keyword>
<dbReference type="InterPro" id="IPR018060">
    <property type="entry name" value="HTH_AraC"/>
</dbReference>
<dbReference type="Pfam" id="PF12833">
    <property type="entry name" value="HTH_18"/>
    <property type="match status" value="1"/>
</dbReference>
<organism evidence="5 6">
    <name type="scientific">Actinomadura alba</name>
    <dbReference type="NCBI Taxonomy" id="406431"/>
    <lineage>
        <taxon>Bacteria</taxon>
        <taxon>Bacillati</taxon>
        <taxon>Actinomycetota</taxon>
        <taxon>Actinomycetes</taxon>
        <taxon>Streptosporangiales</taxon>
        <taxon>Thermomonosporaceae</taxon>
        <taxon>Actinomadura</taxon>
    </lineage>
</organism>
<dbReference type="RefSeq" id="WP_187248150.1">
    <property type="nucleotide sequence ID" value="NZ_BAAAOK010000007.1"/>
</dbReference>
<evidence type="ECO:0000256" key="1">
    <source>
        <dbReference type="ARBA" id="ARBA00023015"/>
    </source>
</evidence>
<evidence type="ECO:0000256" key="2">
    <source>
        <dbReference type="ARBA" id="ARBA00023125"/>
    </source>
</evidence>
<dbReference type="Gene3D" id="1.10.10.60">
    <property type="entry name" value="Homeodomain-like"/>
    <property type="match status" value="2"/>
</dbReference>
<evidence type="ECO:0000313" key="5">
    <source>
        <dbReference type="EMBL" id="MBC6471109.1"/>
    </source>
</evidence>
<dbReference type="InterPro" id="IPR050204">
    <property type="entry name" value="AraC_XylS_family_regulators"/>
</dbReference>
<dbReference type="PROSITE" id="PS01124">
    <property type="entry name" value="HTH_ARAC_FAMILY_2"/>
    <property type="match status" value="1"/>
</dbReference>
<evidence type="ECO:0000313" key="6">
    <source>
        <dbReference type="Proteomes" id="UP000805614"/>
    </source>
</evidence>
<accession>A0ABR7M1X0</accession>
<reference evidence="5 6" key="1">
    <citation type="submission" date="2020-06" db="EMBL/GenBank/DDBJ databases">
        <title>Actinomadura xiongansis sp. nov., isolated from soil of Baiyangdian.</title>
        <authorList>
            <person name="Zhang X."/>
        </authorList>
    </citation>
    <scope>NUCLEOTIDE SEQUENCE [LARGE SCALE GENOMIC DNA]</scope>
    <source>
        <strain evidence="5 6">HBUM206468</strain>
    </source>
</reference>
<dbReference type="SMART" id="SM00342">
    <property type="entry name" value="HTH_ARAC"/>
    <property type="match status" value="1"/>
</dbReference>
<proteinExistence type="predicted"/>
<evidence type="ECO:0000256" key="3">
    <source>
        <dbReference type="ARBA" id="ARBA00023163"/>
    </source>
</evidence>
<evidence type="ECO:0000259" key="4">
    <source>
        <dbReference type="PROSITE" id="PS01124"/>
    </source>
</evidence>
<comment type="caution">
    <text evidence="5">The sequence shown here is derived from an EMBL/GenBank/DDBJ whole genome shotgun (WGS) entry which is preliminary data.</text>
</comment>
<keyword evidence="1" id="KW-0805">Transcription regulation</keyword>
<dbReference type="PANTHER" id="PTHR46796">
    <property type="entry name" value="HTH-TYPE TRANSCRIPTIONAL ACTIVATOR RHAS-RELATED"/>
    <property type="match status" value="1"/>
</dbReference>
<dbReference type="PANTHER" id="PTHR46796:SF6">
    <property type="entry name" value="ARAC SUBFAMILY"/>
    <property type="match status" value="1"/>
</dbReference>
<gene>
    <name evidence="5" type="ORF">HKK74_37310</name>
</gene>
<keyword evidence="2" id="KW-0238">DNA-binding</keyword>
<sequence length="305" mass="33137">MASFPSTSQPLLTPRSAIEFRGGADRALVAAHDRASLEVTSSGLGWRGIAVEGGRMPGWDVQDLVVEQHMIAVNLDTEPLAFERVEHGRTQTATMPPGSVWVNPAGEPITHKIQARSHFLNLTLEHARLTRLTGQGDLELRGVIGETNPQLAALMTAVSAEARQGGRHGRPLLDTLALAVATLLCQDFAAAGPVREPTGPLADRQIQLVMELMKSRLAEGVSVVELADTVGYSPDHFARCFREATGDTPHRRLTFLRLEEARRLLLATDRPVAEIAAATGFADHSHLTRSMRRMFDLTPSELRAA</sequence>
<dbReference type="SUPFAM" id="SSF46689">
    <property type="entry name" value="Homeodomain-like"/>
    <property type="match status" value="2"/>
</dbReference>